<evidence type="ECO:0000256" key="4">
    <source>
        <dbReference type="ARBA" id="ARBA00022989"/>
    </source>
</evidence>
<dbReference type="RefSeq" id="XP_011432373.2">
    <property type="nucleotide sequence ID" value="XM_011434071.4"/>
</dbReference>
<dbReference type="AlphaFoldDB" id="A0A8W8M6E2"/>
<keyword evidence="13" id="KW-1185">Reference proteome</keyword>
<sequence length="546" mass="61169">MNVTSTFNHDVLDIQDFNFILDTDIFILCCDVVILLAAAFGIVGNTLICVCIIKSRSLRTHINASLMSTLIGNLVACFTLLPLRVYLFTASKTDEESWDSLCRAVVFFRTFNDTLQLFMLITVSYERYQSVTNPFKKNGRAKRTAVLIGLSWTASSGLSFLSAFLFVDSSLVDKCLPNTLTSRLSWGTHDLYLIFPFGIGTLFIIIVFYSLIMLTLLKHRKKLHSHTTRRKNRVVPQKKNEDFKGVDKSSSNSDISAIKLRTPQHFNISMEKTSKYSDFNLDVENRINNTESRQDIQKNNKVSTNGDPKQLNKTNLSINSNDKSSDKQTEQLSVSKENVQNLQQGKSECDNKGIEQPLKKADNSEVEYIKNEFTISNDQASKMSDNKAQDNLKTELSLKAESLNDAMSTISQQKPVDCVNTDCVIRIYDINGVVNRVSTKDTAYSGSVCVMNSQSRELGKRKVEARAAKRIAIMIGVFTCLWIPLPLTVLLTRDSEFTILQAHALIVTATLGMCSVVINPLLHSALNRQLHASLKNMVSVRKCGCC</sequence>
<dbReference type="RefSeq" id="XP_065937206.1">
    <property type="nucleotide sequence ID" value="XM_066081134.1"/>
</dbReference>
<feature type="region of interest" description="Disordered" evidence="9">
    <location>
        <begin position="225"/>
        <end position="251"/>
    </location>
</feature>
<protein>
    <recommendedName>
        <fullName evidence="11">G-protein coupled receptors family 1 profile domain-containing protein</fullName>
    </recommendedName>
</protein>
<name>A0A8W8M6E2_MAGGI</name>
<dbReference type="InterPro" id="IPR000276">
    <property type="entry name" value="GPCR_Rhodpsn"/>
</dbReference>
<keyword evidence="3 10" id="KW-0812">Transmembrane</keyword>
<dbReference type="PROSITE" id="PS50262">
    <property type="entry name" value="G_PROTEIN_RECEP_F1_2"/>
    <property type="match status" value="1"/>
</dbReference>
<keyword evidence="6 10" id="KW-0472">Membrane</keyword>
<feature type="region of interest" description="Disordered" evidence="9">
    <location>
        <begin position="290"/>
        <end position="354"/>
    </location>
</feature>
<dbReference type="GO" id="GO:0005886">
    <property type="term" value="C:plasma membrane"/>
    <property type="evidence" value="ECO:0007669"/>
    <property type="project" value="UniProtKB-SubCell"/>
</dbReference>
<evidence type="ECO:0000256" key="10">
    <source>
        <dbReference type="SAM" id="Phobius"/>
    </source>
</evidence>
<keyword evidence="4 10" id="KW-1133">Transmembrane helix</keyword>
<feature type="transmembrane region" description="Helical" evidence="10">
    <location>
        <begin position="145"/>
        <end position="167"/>
    </location>
</feature>
<accession>A0A8W8M6E2</accession>
<comment type="subcellular location">
    <subcellularLocation>
        <location evidence="1">Cell membrane</location>
        <topology evidence="1">Multi-pass membrane protein</topology>
    </subcellularLocation>
</comment>
<dbReference type="SUPFAM" id="SSF81321">
    <property type="entry name" value="Family A G protein-coupled receptor-like"/>
    <property type="match status" value="2"/>
</dbReference>
<dbReference type="InterPro" id="IPR017452">
    <property type="entry name" value="GPCR_Rhodpsn_7TM"/>
</dbReference>
<dbReference type="Gene3D" id="1.20.1070.10">
    <property type="entry name" value="Rhodopsin 7-helix transmembrane proteins"/>
    <property type="match status" value="2"/>
</dbReference>
<dbReference type="PANTHER" id="PTHR24249">
    <property type="entry name" value="HISTAMINE RECEPTOR-RELATED G-PROTEIN COUPLED RECEPTOR"/>
    <property type="match status" value="1"/>
</dbReference>
<organism evidence="12 13">
    <name type="scientific">Magallana gigas</name>
    <name type="common">Pacific oyster</name>
    <name type="synonym">Crassostrea gigas</name>
    <dbReference type="NCBI Taxonomy" id="29159"/>
    <lineage>
        <taxon>Eukaryota</taxon>
        <taxon>Metazoa</taxon>
        <taxon>Spiralia</taxon>
        <taxon>Lophotrochozoa</taxon>
        <taxon>Mollusca</taxon>
        <taxon>Bivalvia</taxon>
        <taxon>Autobranchia</taxon>
        <taxon>Pteriomorphia</taxon>
        <taxon>Ostreida</taxon>
        <taxon>Ostreoidea</taxon>
        <taxon>Ostreidae</taxon>
        <taxon>Magallana</taxon>
    </lineage>
</organism>
<feature type="transmembrane region" description="Helical" evidence="10">
    <location>
        <begin position="191"/>
        <end position="217"/>
    </location>
</feature>
<dbReference type="CDD" id="cd00637">
    <property type="entry name" value="7tm_classA_rhodopsin-like"/>
    <property type="match status" value="2"/>
</dbReference>
<keyword evidence="2" id="KW-1003">Cell membrane</keyword>
<feature type="compositionally biased region" description="Polar residues" evidence="9">
    <location>
        <begin position="330"/>
        <end position="346"/>
    </location>
</feature>
<dbReference type="InterPro" id="IPR050569">
    <property type="entry name" value="TAAR"/>
</dbReference>
<reference evidence="12" key="1">
    <citation type="submission" date="2022-08" db="UniProtKB">
        <authorList>
            <consortium name="EnsemblMetazoa"/>
        </authorList>
    </citation>
    <scope>IDENTIFICATION</scope>
    <source>
        <strain evidence="12">05x7-T-G4-1.051#20</strain>
    </source>
</reference>
<feature type="transmembrane region" description="Helical" evidence="10">
    <location>
        <begin position="106"/>
        <end position="125"/>
    </location>
</feature>
<feature type="transmembrane region" description="Helical" evidence="10">
    <location>
        <begin position="25"/>
        <end position="53"/>
    </location>
</feature>
<feature type="transmembrane region" description="Helical" evidence="10">
    <location>
        <begin position="497"/>
        <end position="522"/>
    </location>
</feature>
<keyword evidence="7" id="KW-0675">Receptor</keyword>
<evidence type="ECO:0000256" key="5">
    <source>
        <dbReference type="ARBA" id="ARBA00023040"/>
    </source>
</evidence>
<evidence type="ECO:0000256" key="9">
    <source>
        <dbReference type="SAM" id="MobiDB-lite"/>
    </source>
</evidence>
<evidence type="ECO:0000256" key="8">
    <source>
        <dbReference type="ARBA" id="ARBA00023224"/>
    </source>
</evidence>
<evidence type="ECO:0000256" key="7">
    <source>
        <dbReference type="ARBA" id="ARBA00023170"/>
    </source>
</evidence>
<dbReference type="OrthoDB" id="2105199at2759"/>
<evidence type="ECO:0000256" key="2">
    <source>
        <dbReference type="ARBA" id="ARBA00022475"/>
    </source>
</evidence>
<dbReference type="EnsemblMetazoa" id="G30792.1">
    <property type="protein sequence ID" value="G30792.1:cds"/>
    <property type="gene ID" value="G30792"/>
</dbReference>
<dbReference type="PRINTS" id="PR00237">
    <property type="entry name" value="GPCRRHODOPSN"/>
</dbReference>
<dbReference type="KEGG" id="crg:105331744"/>
<keyword evidence="8" id="KW-0807">Transducer</keyword>
<evidence type="ECO:0000256" key="3">
    <source>
        <dbReference type="ARBA" id="ARBA00022692"/>
    </source>
</evidence>
<evidence type="ECO:0000259" key="11">
    <source>
        <dbReference type="PROSITE" id="PS50262"/>
    </source>
</evidence>
<dbReference type="SMART" id="SM01381">
    <property type="entry name" value="7TM_GPCR_Srsx"/>
    <property type="match status" value="1"/>
</dbReference>
<dbReference type="Proteomes" id="UP000005408">
    <property type="component" value="Unassembled WGS sequence"/>
</dbReference>
<feature type="transmembrane region" description="Helical" evidence="10">
    <location>
        <begin position="65"/>
        <end position="86"/>
    </location>
</feature>
<feature type="transmembrane region" description="Helical" evidence="10">
    <location>
        <begin position="471"/>
        <end position="491"/>
    </location>
</feature>
<dbReference type="GO" id="GO:0004930">
    <property type="term" value="F:G protein-coupled receptor activity"/>
    <property type="evidence" value="ECO:0007669"/>
    <property type="project" value="UniProtKB-KW"/>
</dbReference>
<proteinExistence type="predicted"/>
<feature type="domain" description="G-protein coupled receptors family 1 profile" evidence="11">
    <location>
        <begin position="44"/>
        <end position="523"/>
    </location>
</feature>
<dbReference type="OMA" id="FWLPLIT"/>
<dbReference type="Pfam" id="PF00001">
    <property type="entry name" value="7tm_1"/>
    <property type="match status" value="1"/>
</dbReference>
<keyword evidence="5" id="KW-0297">G-protein coupled receptor</keyword>
<feature type="compositionally biased region" description="Basic and acidic residues" evidence="9">
    <location>
        <begin position="238"/>
        <end position="247"/>
    </location>
</feature>
<evidence type="ECO:0000313" key="12">
    <source>
        <dbReference type="EnsemblMetazoa" id="G30792.1:cds"/>
    </source>
</evidence>
<dbReference type="GeneID" id="105331744"/>
<evidence type="ECO:0000313" key="13">
    <source>
        <dbReference type="Proteomes" id="UP000005408"/>
    </source>
</evidence>
<evidence type="ECO:0000256" key="1">
    <source>
        <dbReference type="ARBA" id="ARBA00004651"/>
    </source>
</evidence>
<feature type="compositionally biased region" description="Polar residues" evidence="9">
    <location>
        <begin position="299"/>
        <end position="322"/>
    </location>
</feature>
<evidence type="ECO:0000256" key="6">
    <source>
        <dbReference type="ARBA" id="ARBA00023136"/>
    </source>
</evidence>